<sequence length="325" mass="35535">MRSSLRLLLLVAGLSLSPALWAEPQNPECIAPAAPGGGFDLACRLAQSGLKETGLLQQPLAISYMPGGVGAVAYNQIVTQRPAEEGTLVAFSTGSLLNIAQGKFGRFDEQAVRWLAVIGTSYGALAVRSDSPYRNLQDLVNDLKHNPDRVIIGTSGTIGGQDWLQLALVARAAGLNPRRLRYVALEGGGEIATALQGGHIQIGSTDISDSIPRVQSGQIRILAVFAPHRLREEPAMADIPTAREQGFDIVWPVLRGFYMGPQVSEAQYQWWKTTFDHLLASEDFAQLRDQRELFPLSLTGPELTQHIQEAVTRYRQMAREFDLIH</sequence>
<comment type="similarity">
    <text evidence="1">Belongs to the UPF0065 (bug) family.</text>
</comment>
<evidence type="ECO:0000256" key="1">
    <source>
        <dbReference type="ARBA" id="ARBA00006987"/>
    </source>
</evidence>
<evidence type="ECO:0000256" key="2">
    <source>
        <dbReference type="SAM" id="SignalP"/>
    </source>
</evidence>
<dbReference type="OrthoDB" id="9780943at2"/>
<dbReference type="EMBL" id="VLKG01000003">
    <property type="protein sequence ID" value="TWH76078.1"/>
    <property type="molecule type" value="Genomic_DNA"/>
</dbReference>
<dbReference type="Gene3D" id="3.40.190.10">
    <property type="entry name" value="Periplasmic binding protein-like II"/>
    <property type="match status" value="1"/>
</dbReference>
<proteinExistence type="inferred from homology"/>
<gene>
    <name evidence="3" type="ORF">LX59_00997</name>
</gene>
<keyword evidence="2" id="KW-0732">Signal</keyword>
<reference evidence="3 4" key="1">
    <citation type="submission" date="2019-07" db="EMBL/GenBank/DDBJ databases">
        <title>Genomic Encyclopedia of Type Strains, Phase I: the one thousand microbial genomes (KMG-I) project.</title>
        <authorList>
            <person name="Kyrpides N."/>
        </authorList>
    </citation>
    <scope>NUCLEOTIDE SEQUENCE [LARGE SCALE GENOMIC DNA]</scope>
    <source>
        <strain evidence="3 4">DSM 375</strain>
    </source>
</reference>
<feature type="signal peptide" evidence="2">
    <location>
        <begin position="1"/>
        <end position="22"/>
    </location>
</feature>
<dbReference type="CDD" id="cd07012">
    <property type="entry name" value="PBP2_Bug_TTT"/>
    <property type="match status" value="1"/>
</dbReference>
<dbReference type="Pfam" id="PF03401">
    <property type="entry name" value="TctC"/>
    <property type="match status" value="1"/>
</dbReference>
<protein>
    <submittedName>
        <fullName evidence="3">Putative tricarboxylic transport membrane protein</fullName>
    </submittedName>
</protein>
<dbReference type="PANTHER" id="PTHR42928:SF3">
    <property type="entry name" value="UPF0065 PROTEIN YFLP"/>
    <property type="match status" value="1"/>
</dbReference>
<keyword evidence="4" id="KW-1185">Reference proteome</keyword>
<evidence type="ECO:0000313" key="3">
    <source>
        <dbReference type="EMBL" id="TWH76078.1"/>
    </source>
</evidence>
<evidence type="ECO:0000313" key="4">
    <source>
        <dbReference type="Proteomes" id="UP000319627"/>
    </source>
</evidence>
<dbReference type="PIRSF" id="PIRSF017082">
    <property type="entry name" value="YflP"/>
    <property type="match status" value="1"/>
</dbReference>
<dbReference type="RefSeq" id="WP_144570736.1">
    <property type="nucleotide sequence ID" value="NZ_VLKG01000003.1"/>
</dbReference>
<dbReference type="Proteomes" id="UP000319627">
    <property type="component" value="Unassembled WGS sequence"/>
</dbReference>
<name>A0A562IYT3_9GAMM</name>
<dbReference type="Gene3D" id="3.40.190.150">
    <property type="entry name" value="Bordetella uptake gene, domain 1"/>
    <property type="match status" value="1"/>
</dbReference>
<accession>A0A562IYT3</accession>
<comment type="caution">
    <text evidence="3">The sequence shown here is derived from an EMBL/GenBank/DDBJ whole genome shotgun (WGS) entry which is preliminary data.</text>
</comment>
<dbReference type="InterPro" id="IPR005064">
    <property type="entry name" value="BUG"/>
</dbReference>
<dbReference type="InterPro" id="IPR042100">
    <property type="entry name" value="Bug_dom1"/>
</dbReference>
<dbReference type="PANTHER" id="PTHR42928">
    <property type="entry name" value="TRICARBOXYLATE-BINDING PROTEIN"/>
    <property type="match status" value="1"/>
</dbReference>
<dbReference type="AlphaFoldDB" id="A0A562IYT3"/>
<organism evidence="3 4">
    <name type="scientific">Azomonas agilis</name>
    <dbReference type="NCBI Taxonomy" id="116849"/>
    <lineage>
        <taxon>Bacteria</taxon>
        <taxon>Pseudomonadati</taxon>
        <taxon>Pseudomonadota</taxon>
        <taxon>Gammaproteobacteria</taxon>
        <taxon>Pseudomonadales</taxon>
        <taxon>Pseudomonadaceae</taxon>
        <taxon>Azomonas</taxon>
    </lineage>
</organism>
<feature type="chain" id="PRO_5022025023" evidence="2">
    <location>
        <begin position="23"/>
        <end position="325"/>
    </location>
</feature>
<dbReference type="SUPFAM" id="SSF53850">
    <property type="entry name" value="Periplasmic binding protein-like II"/>
    <property type="match status" value="1"/>
</dbReference>